<dbReference type="Proteomes" id="UP000810130">
    <property type="component" value="Unassembled WGS sequence"/>
</dbReference>
<dbReference type="EMBL" id="JAGJWX010000041">
    <property type="protein sequence ID" value="MBP2859815.1"/>
    <property type="molecule type" value="Genomic_DNA"/>
</dbReference>
<comment type="caution">
    <text evidence="1">The sequence shown here is derived from an EMBL/GenBank/DDBJ whole genome shotgun (WGS) entry which is preliminary data.</text>
</comment>
<gene>
    <name evidence="1" type="ORF">J8657_19655</name>
</gene>
<proteinExistence type="predicted"/>
<keyword evidence="2" id="KW-1185">Reference proteome</keyword>
<name>A0ABS5BH82_9GAMM</name>
<dbReference type="Pfam" id="PF24172">
    <property type="entry name" value="CdiI_ImmP"/>
    <property type="match status" value="1"/>
</dbReference>
<evidence type="ECO:0000313" key="1">
    <source>
        <dbReference type="EMBL" id="MBP2859815.1"/>
    </source>
</evidence>
<accession>A0ABS5BH82</accession>
<organism evidence="1 2">
    <name type="scientific">Dickeya oryzae</name>
    <dbReference type="NCBI Taxonomy" id="1240404"/>
    <lineage>
        <taxon>Bacteria</taxon>
        <taxon>Pseudomonadati</taxon>
        <taxon>Pseudomonadota</taxon>
        <taxon>Gammaproteobacteria</taxon>
        <taxon>Enterobacterales</taxon>
        <taxon>Pectobacteriaceae</taxon>
        <taxon>Dickeya</taxon>
    </lineage>
</organism>
<dbReference type="RefSeq" id="WP_210175815.1">
    <property type="nucleotide sequence ID" value="NZ_JAGJWX010000041.1"/>
</dbReference>
<dbReference type="CDD" id="cd20693">
    <property type="entry name" value="CdiI_EcoliA0-like"/>
    <property type="match status" value="1"/>
</dbReference>
<evidence type="ECO:0000313" key="2">
    <source>
        <dbReference type="Proteomes" id="UP000810130"/>
    </source>
</evidence>
<dbReference type="InterPro" id="IPR049585">
    <property type="entry name" value="CdiI_EcoliA0-like"/>
</dbReference>
<protein>
    <submittedName>
        <fullName evidence="1">Uncharacterized protein</fullName>
    </submittedName>
</protein>
<reference evidence="1 2" key="1">
    <citation type="submission" date="2021-04" db="EMBL/GenBank/DDBJ databases">
        <title>Genomic and host-range diversity within the Dickeya zeae complex, identification of D. zeae and D. oryzae members, proposal of two novel subspecies D. zeae subsp. zeae subsp. nov. and D. zeae subsp. dombae subsp. nov.</title>
        <authorList>
            <person name="Van Gijsegem F."/>
            <person name="Hugouvieux-Cotte-Pattat N."/>
        </authorList>
    </citation>
    <scope>NUCLEOTIDE SEQUENCE [LARGE SCALE GENOMIC DNA]</scope>
    <source>
        <strain evidence="1 2">FVG03</strain>
    </source>
</reference>
<sequence>MNLFEECKAALSADFNVLDGQALKEAIDSLNDYPFSRVGVVWSEMKFSDYESIDSLLNENILISDDVFVFADDISIPVFRTKLSLIAENIYDVTALSPKLFIFNDEVILQPLFPTERIRLGIKAKL</sequence>